<dbReference type="CDD" id="cd12013">
    <property type="entry name" value="SH3_RIM-BP_3"/>
    <property type="match status" value="1"/>
</dbReference>
<dbReference type="Pfam" id="PF07653">
    <property type="entry name" value="SH3_2"/>
    <property type="match status" value="3"/>
</dbReference>
<dbReference type="PANTHER" id="PTHR14234">
    <property type="entry name" value="RIM BINDING PROTEIN-RELATED"/>
    <property type="match status" value="1"/>
</dbReference>
<evidence type="ECO:0000256" key="15">
    <source>
        <dbReference type="SAM" id="MobiDB-lite"/>
    </source>
</evidence>
<reference evidence="18" key="1">
    <citation type="submission" date="2025-08" db="UniProtKB">
        <authorList>
            <consortium name="Ensembl"/>
        </authorList>
    </citation>
    <scope>IDENTIFICATION</scope>
</reference>
<evidence type="ECO:0000256" key="12">
    <source>
        <dbReference type="ARBA" id="ARBA00068024"/>
    </source>
</evidence>
<dbReference type="InterPro" id="IPR003961">
    <property type="entry name" value="FN3_dom"/>
</dbReference>
<name>A0A8C7F8M4_ONCKI</name>
<dbReference type="GO" id="GO:0045202">
    <property type="term" value="C:synapse"/>
    <property type="evidence" value="ECO:0007669"/>
    <property type="project" value="UniProtKB-SubCell"/>
</dbReference>
<dbReference type="InterPro" id="IPR036028">
    <property type="entry name" value="SH3-like_dom_sf"/>
</dbReference>
<dbReference type="FunFam" id="2.30.30.40:FF:000016">
    <property type="entry name" value="RIMS-binding protein 2 isoform X2"/>
    <property type="match status" value="1"/>
</dbReference>
<dbReference type="PANTHER" id="PTHR14234:SF20">
    <property type="entry name" value="PERIPHERAL-TYPE BENZODIAZEPINE RECEPTOR-ASSOCIATED PROTEIN 1"/>
    <property type="match status" value="1"/>
</dbReference>
<keyword evidence="9" id="KW-0472">Membrane</keyword>
<dbReference type="GO" id="GO:0005886">
    <property type="term" value="C:plasma membrane"/>
    <property type="evidence" value="ECO:0007669"/>
    <property type="project" value="UniProtKB-SubCell"/>
</dbReference>
<dbReference type="CDD" id="cd12014">
    <property type="entry name" value="SH3_RIM-BP_1"/>
    <property type="match status" value="1"/>
</dbReference>
<evidence type="ECO:0000259" key="16">
    <source>
        <dbReference type="PROSITE" id="PS50002"/>
    </source>
</evidence>
<feature type="coiled-coil region" evidence="14">
    <location>
        <begin position="28"/>
        <end position="77"/>
    </location>
</feature>
<feature type="compositionally biased region" description="Low complexity" evidence="15">
    <location>
        <begin position="329"/>
        <end position="341"/>
    </location>
</feature>
<proteinExistence type="inferred from homology"/>
<feature type="region of interest" description="Disordered" evidence="15">
    <location>
        <begin position="1031"/>
        <end position="1080"/>
    </location>
</feature>
<feature type="region of interest" description="Disordered" evidence="15">
    <location>
        <begin position="2151"/>
        <end position="2208"/>
    </location>
</feature>
<comment type="similarity">
    <text evidence="3">Belongs to the RIMBP family.</text>
</comment>
<dbReference type="FunFam" id="2.30.30.40:FF:000006">
    <property type="entry name" value="RIMS-binding protein 2 isoform X1"/>
    <property type="match status" value="1"/>
</dbReference>
<feature type="compositionally biased region" description="Low complexity" evidence="15">
    <location>
        <begin position="864"/>
        <end position="879"/>
    </location>
</feature>
<feature type="region of interest" description="Disordered" evidence="15">
    <location>
        <begin position="1778"/>
        <end position="1845"/>
    </location>
</feature>
<comment type="function">
    <text evidence="11">Plays a role in the synaptic transmission as bifunctional linker that interacts simultaneously with RIMS1, RIMS2, CACNA1D and CACNA1B.</text>
</comment>
<keyword evidence="4 13" id="KW-0728">SH3 domain</keyword>
<dbReference type="InterPro" id="IPR001452">
    <property type="entry name" value="SH3_domain"/>
</dbReference>
<evidence type="ECO:0000256" key="7">
    <source>
        <dbReference type="ARBA" id="ARBA00022737"/>
    </source>
</evidence>
<feature type="region of interest" description="Disordered" evidence="15">
    <location>
        <begin position="2275"/>
        <end position="2330"/>
    </location>
</feature>
<protein>
    <recommendedName>
        <fullName evidence="12">RIMS-binding protein 2</fullName>
    </recommendedName>
</protein>
<dbReference type="SMART" id="SM00326">
    <property type="entry name" value="SH3"/>
    <property type="match status" value="3"/>
</dbReference>
<evidence type="ECO:0000256" key="11">
    <source>
        <dbReference type="ARBA" id="ARBA00054159"/>
    </source>
</evidence>
<dbReference type="CDD" id="cd12012">
    <property type="entry name" value="SH3_RIM-BP_2"/>
    <property type="match status" value="1"/>
</dbReference>
<dbReference type="FunFam" id="2.30.30.40:FF:000023">
    <property type="entry name" value="RIMS-binding protein 2 isoform F"/>
    <property type="match status" value="1"/>
</dbReference>
<evidence type="ECO:0000256" key="6">
    <source>
        <dbReference type="ARBA" id="ARBA00022490"/>
    </source>
</evidence>
<comment type="subcellular location">
    <subcellularLocation>
        <location evidence="1">Cell membrane</location>
    </subcellularLocation>
    <subcellularLocation>
        <location evidence="2">Cytoplasm</location>
    </subcellularLocation>
    <subcellularLocation>
        <location evidence="10">Synapse</location>
    </subcellularLocation>
</comment>
<dbReference type="FunFam" id="2.60.40.10:FF:000072">
    <property type="entry name" value="RIMS-binding protein 2 isoform X1"/>
    <property type="match status" value="1"/>
</dbReference>
<feature type="compositionally biased region" description="Basic residues" evidence="15">
    <location>
        <begin position="1791"/>
        <end position="1806"/>
    </location>
</feature>
<evidence type="ECO:0000256" key="8">
    <source>
        <dbReference type="ARBA" id="ARBA00023018"/>
    </source>
</evidence>
<sequence length="2430" mass="268489">MGKDRGGNAMVLSSKRPCHGWGDHGRDLEKLRSTLEAEKCRNHQAHQRFSLELRRLREEAEREQQRALRELTARHERQKALELQRLQEVLRREQAAEVRHLLRYKGQELKAVGTGLEREAATRQARELQHRLAEEANTTITKSGWKSRGENVDREPGCVCSGASCRKLEQLLVRLQVTDRDGKQAVFLQRLRQELDLEKDLCHLLKVDGHGRRLGTREVKERNQSSSRALKTRHRSKSCVHLSSSTTQDQEDYSHRSGPPPLARSRSLSKSPSSPPPKKRTKREHMNVASGRNLSAAARLSSPLAGDTCRRTSSPQTTSSPHAGWDLQSKSPGSDKSSPSKYSDKDNMEDNMENGTDYGFLVRQNSELLQALDEMEKTCTNLREENGLLRKSSVPETEEKVRRLRRKNTELAVIAKRLEDRARKLQEANLKVVNAPAPVRPGAVEQYKRAFARQRARDLAQHADTLLYKDKEIAALQQECRQLETRLGTAKGCPIPSSVVEFERLLRESQKEVLRLQRQLSVSSSRVTSSKETSCREHNGHGRPCTPEEKRKENVAAETPCVALDEAPSRCEETPREKEESGSRVTPPSLGLCPAPTPSLSHQEEHTEEQRLQLLEQELSKKRKECENLEHEVRKRQKKCLDLESLLEDERGKNEQLEEEADLLRRKAQPLDQARVENEELREDLSEVTAQRDSVLEENQRLRAKLENLEQVLKHMREVAERRQQLELEHEQALAILKFKQDEIKRLQRAEFFAKREHEGVVQLLEDLIQLVLQRELSKVRELEDKCRSQSEQFGLLSHELETFRLQAGKMDLAGSALLTNHALCHLTNGVGLAGDVVATLQMGATPHAAGLMRSPTTKHRELPTISLTKSSSSPKSVSDTTHLSPKSAESHHSPHHSPRRTSPTPHEVDTASEVEELDIDVSPAPYTALRGAAKLQVFIGRYSYNPYDGPNDNPEVELPLTAGEYIYVYGGMDDDGFYEGELMDGRRGLVPSNFVERVSDDDMMSAHVPEGTDISHNSLLDSSLHSASHQHHLRLGSPGTSERTDPAFAASNPGPLSVSFPSGEQVPAPTDPSLRPLLSPAPLTNGLDLDLEVGVDTVPYPRKLTLIKQLAKSIIIGWDGPLVPAGWGNVWSYNVYVDQELRLNVPFGSQTKAVLERLDVNLKAYRVSVQSLTERGSSDQLRCSMLVGRDVCVAPTQLRVDRVTATSASLSWLPSNSNYVHIVSLNEEEMELVKAGSYSLCLSNLTPSLHYTVKVEARPHQTPWELPQERREHKTATTTFTVLAAGPPDAPLDVQLEQGPSPGIALISWLPVTIDAAGTSNGVRVTGYTIYADKKKVLEVSSPTAGSALMGPSQIQSLMTAHQLTVRTMSGHGESTDSVPVNVPAKLAAIMTDQASATSAPCSLSPPVHQSPPCQSPPVHQSPPFLSSSPTVQPQSPSYGNSTAKVSTLPYATASPPLDAHAMVPNGGLPSANSPPVHTLHTEASSPLPASYAEAWANPLAKSPVPPRDALAMHEATMSPPVAPDYQAKLPTVPSAYEAMMSPPIQPAYQAMLPPASHINTTVNAALPPSQSPVPVLVPAAGMEQSRAVTEIPGAPRPVMSITDFLPMEDYSRANLSTPEPCPTPPQDRHSLQPPKAPSPLESEPDYSTERSTTRLVSMEEFLRQEKDPGFSRQPQGYAVSLVEPPYGATENSRGSDLSDILEEEEEDMYSDPPGHALARGYTTGADRPDQWEVPDSDEEILESILKLPPQAQAQAYHYHQGHHHLNKHLFSIPEVTDEEDNSVDEDYNHRRHRRQSQARPSRTHLHPDDPHYHRTRDQPHHHHHSSRAEAKEPLPRHSGGAVVRARPQHKVHYADTVDSISYPEEGELVLGPSKEIWVRQAPQKVHSSGGRNGVGTVALVGGLGDRLRREALLRSQMAVAALTSQATGHAPCSYLVSKTVRTVKSPVGSVAEIDIEYGTDEEDPLTYDRGERGEVVVEQMSSEWWVEGSPPDPLTLALRRGKPALQAIAAAAAEWEPGRDPSMEASAGWSGQAELSPKLTRAEARQELNESMEPARPIGDNEVRIFVALFPYDPVNMSPNPDAAEEELPFREGQIIKIYGDKDSDGFYHGELNGRHGYVPCNMVSEIQVEDDETRETLLQQGFLSTHANMEKIGTRSHAKLPRRPVPPPKPRRSKKVESTAIWEDSLESSSQDPSQSGVAMANPAGPVHRKMKAIFDYDPRESSPNADIEAELTFSAGDVIYVFGDMDDDGFFYGDLNGHKGLVPSNFLQAMPEAPRKAPPPDPQPPPLAEPRRELQVSPSTSMEQTTPEEVPHSPLQTGLTGPVHTHIHHLDLNPSAAAAMIDPSMDPGPGAYYPNPAPRQAAPRISTSPPHVPPESPSKTDQTDASPPGKKKKGFFSKGKKLFKKLGSSKKMSFLHVEAVLLIEEQ</sequence>
<feature type="region of interest" description="Disordered" evidence="15">
    <location>
        <begin position="565"/>
        <end position="607"/>
    </location>
</feature>
<reference evidence="18" key="2">
    <citation type="submission" date="2025-09" db="UniProtKB">
        <authorList>
            <consortium name="Ensembl"/>
        </authorList>
    </citation>
    <scope>IDENTIFICATION</scope>
</reference>
<dbReference type="InterPro" id="IPR035755">
    <property type="entry name" value="RIM-BP_SH3_3"/>
</dbReference>
<dbReference type="InterPro" id="IPR057884">
    <property type="entry name" value="FN3_RIM-BP1/2/3"/>
</dbReference>
<dbReference type="Pfam" id="PF25566">
    <property type="entry name" value="RIMB1_N"/>
    <property type="match status" value="1"/>
</dbReference>
<evidence type="ECO:0000256" key="9">
    <source>
        <dbReference type="ARBA" id="ARBA00023136"/>
    </source>
</evidence>
<keyword evidence="7" id="KW-0677">Repeat</keyword>
<feature type="region of interest" description="Disordered" evidence="15">
    <location>
        <begin position="1399"/>
        <end position="1445"/>
    </location>
</feature>
<feature type="region of interest" description="Disordered" evidence="15">
    <location>
        <begin position="215"/>
        <end position="356"/>
    </location>
</feature>
<feature type="compositionally biased region" description="Acidic residues" evidence="15">
    <location>
        <begin position="1778"/>
        <end position="1787"/>
    </location>
</feature>
<accession>A0A8C7F8M4</accession>
<feature type="region of interest" description="Disordered" evidence="15">
    <location>
        <begin position="849"/>
        <end position="912"/>
    </location>
</feature>
<evidence type="ECO:0000256" key="1">
    <source>
        <dbReference type="ARBA" id="ARBA00004236"/>
    </source>
</evidence>
<feature type="compositionally biased region" description="Basic and acidic residues" evidence="15">
    <location>
        <begin position="567"/>
        <end position="582"/>
    </location>
</feature>
<feature type="domain" description="SH3" evidence="16">
    <location>
        <begin position="934"/>
        <end position="1001"/>
    </location>
</feature>
<evidence type="ECO:0000256" key="4">
    <source>
        <dbReference type="ARBA" id="ARBA00022443"/>
    </source>
</evidence>
<organism evidence="18 19">
    <name type="scientific">Oncorhynchus kisutch</name>
    <name type="common">Coho salmon</name>
    <name type="synonym">Salmo kisutch</name>
    <dbReference type="NCBI Taxonomy" id="8019"/>
    <lineage>
        <taxon>Eukaryota</taxon>
        <taxon>Metazoa</taxon>
        <taxon>Chordata</taxon>
        <taxon>Craniata</taxon>
        <taxon>Vertebrata</taxon>
        <taxon>Euteleostomi</taxon>
        <taxon>Actinopterygii</taxon>
        <taxon>Neopterygii</taxon>
        <taxon>Teleostei</taxon>
        <taxon>Protacanthopterygii</taxon>
        <taxon>Salmoniformes</taxon>
        <taxon>Salmonidae</taxon>
        <taxon>Salmoninae</taxon>
        <taxon>Oncorhynchus</taxon>
    </lineage>
</organism>
<evidence type="ECO:0000313" key="19">
    <source>
        <dbReference type="Proteomes" id="UP000694557"/>
    </source>
</evidence>
<feature type="compositionally biased region" description="Low complexity" evidence="15">
    <location>
        <begin position="263"/>
        <end position="272"/>
    </location>
</feature>
<dbReference type="CDD" id="cd00063">
    <property type="entry name" value="FN3"/>
    <property type="match status" value="1"/>
</dbReference>
<dbReference type="InterPro" id="IPR013783">
    <property type="entry name" value="Ig-like_fold"/>
</dbReference>
<dbReference type="FunFam" id="2.60.40.10:FF:000643">
    <property type="entry name" value="RIMS-binding protein 2 isoform X1"/>
    <property type="match status" value="1"/>
</dbReference>
<dbReference type="SMART" id="SM00060">
    <property type="entry name" value="FN3"/>
    <property type="match status" value="3"/>
</dbReference>
<keyword evidence="19" id="KW-1185">Reference proteome</keyword>
<feature type="compositionally biased region" description="Low complexity" evidence="15">
    <location>
        <begin position="1428"/>
        <end position="1439"/>
    </location>
</feature>
<feature type="domain" description="Fibronectin type-III" evidence="17">
    <location>
        <begin position="1195"/>
        <end position="1279"/>
    </location>
</feature>
<dbReference type="GeneTree" id="ENSGT00950000183203"/>
<feature type="compositionally biased region" description="Pro residues" evidence="15">
    <location>
        <begin position="2280"/>
        <end position="2292"/>
    </location>
</feature>
<feature type="region of interest" description="Disordered" evidence="15">
    <location>
        <begin position="1"/>
        <end position="24"/>
    </location>
</feature>
<dbReference type="SUPFAM" id="SSF50044">
    <property type="entry name" value="SH3-domain"/>
    <property type="match status" value="3"/>
</dbReference>
<dbReference type="SUPFAM" id="SSF49265">
    <property type="entry name" value="Fibronectin type III"/>
    <property type="match status" value="2"/>
</dbReference>
<feature type="region of interest" description="Disordered" evidence="15">
    <location>
        <begin position="2343"/>
        <end position="2401"/>
    </location>
</feature>
<feature type="compositionally biased region" description="Low complexity" evidence="15">
    <location>
        <begin position="289"/>
        <end position="321"/>
    </location>
</feature>
<dbReference type="PROSITE" id="PS50853">
    <property type="entry name" value="FN3"/>
    <property type="match status" value="1"/>
</dbReference>
<keyword evidence="5" id="KW-1003">Cell membrane</keyword>
<dbReference type="Pfam" id="PF00041">
    <property type="entry name" value="fn3"/>
    <property type="match status" value="1"/>
</dbReference>
<feature type="compositionally biased region" description="Basic and acidic residues" evidence="15">
    <location>
        <begin position="1807"/>
        <end position="1820"/>
    </location>
</feature>
<feature type="compositionally biased region" description="Basic and acidic residues" evidence="15">
    <location>
        <begin position="533"/>
        <end position="553"/>
    </location>
</feature>
<dbReference type="Proteomes" id="UP000694557">
    <property type="component" value="Unassembled WGS sequence"/>
</dbReference>
<dbReference type="InterPro" id="IPR040325">
    <property type="entry name" value="RIMBP1/2/3"/>
</dbReference>
<evidence type="ECO:0000256" key="5">
    <source>
        <dbReference type="ARBA" id="ARBA00022475"/>
    </source>
</evidence>
<feature type="compositionally biased region" description="Low complexity" evidence="15">
    <location>
        <begin position="2190"/>
        <end position="2199"/>
    </location>
</feature>
<dbReference type="PROSITE" id="PS50002">
    <property type="entry name" value="SH3"/>
    <property type="match status" value="3"/>
</dbReference>
<keyword evidence="14" id="KW-0175">Coiled coil</keyword>
<evidence type="ECO:0000256" key="14">
    <source>
        <dbReference type="SAM" id="Coils"/>
    </source>
</evidence>
<evidence type="ECO:0000256" key="13">
    <source>
        <dbReference type="PROSITE-ProRule" id="PRU00192"/>
    </source>
</evidence>
<feature type="compositionally biased region" description="Polar residues" evidence="15">
    <location>
        <begin position="2300"/>
        <end position="2311"/>
    </location>
</feature>
<feature type="region of interest" description="Disordered" evidence="15">
    <location>
        <begin position="2017"/>
        <end position="2038"/>
    </location>
</feature>
<feature type="compositionally biased region" description="Basic and acidic residues" evidence="15">
    <location>
        <begin position="1828"/>
        <end position="1837"/>
    </location>
</feature>
<dbReference type="InterPro" id="IPR035753">
    <property type="entry name" value="RIM-BP_SH3_2"/>
</dbReference>
<evidence type="ECO:0000256" key="10">
    <source>
        <dbReference type="ARBA" id="ARBA00034103"/>
    </source>
</evidence>
<evidence type="ECO:0000313" key="18">
    <source>
        <dbReference type="Ensembl" id="ENSOKIP00005021121.1"/>
    </source>
</evidence>
<dbReference type="Pfam" id="PF25523">
    <property type="entry name" value="Ig_RIMBP2"/>
    <property type="match status" value="1"/>
</dbReference>
<dbReference type="InterPro" id="IPR057950">
    <property type="entry name" value="RIMB1/RIM3A-C-like_N"/>
</dbReference>
<gene>
    <name evidence="18" type="primary">LOC109893032</name>
</gene>
<keyword evidence="8" id="KW-0770">Synapse</keyword>
<feature type="region of interest" description="Disordered" evidence="15">
    <location>
        <begin position="1614"/>
        <end position="1654"/>
    </location>
</feature>
<evidence type="ECO:0000256" key="2">
    <source>
        <dbReference type="ARBA" id="ARBA00004496"/>
    </source>
</evidence>
<dbReference type="Ensembl" id="ENSOKIT00005022468.1">
    <property type="protein sequence ID" value="ENSOKIP00005021121.1"/>
    <property type="gene ID" value="ENSOKIG00005009330.1"/>
</dbReference>
<evidence type="ECO:0000256" key="3">
    <source>
        <dbReference type="ARBA" id="ARBA00010749"/>
    </source>
</evidence>
<feature type="coiled-coil region" evidence="14">
    <location>
        <begin position="365"/>
        <end position="435"/>
    </location>
</feature>
<evidence type="ECO:0000259" key="17">
    <source>
        <dbReference type="PROSITE" id="PS50853"/>
    </source>
</evidence>
<feature type="domain" description="SH3" evidence="16">
    <location>
        <begin position="2063"/>
        <end position="2131"/>
    </location>
</feature>
<dbReference type="Gene3D" id="2.30.30.40">
    <property type="entry name" value="SH3 Domains"/>
    <property type="match status" value="3"/>
</dbReference>
<feature type="domain" description="SH3" evidence="16">
    <location>
        <begin position="2209"/>
        <end position="2276"/>
    </location>
</feature>
<feature type="region of interest" description="Disordered" evidence="15">
    <location>
        <begin position="519"/>
        <end position="553"/>
    </location>
</feature>
<feature type="compositionally biased region" description="Low complexity" evidence="15">
    <location>
        <begin position="519"/>
        <end position="530"/>
    </location>
</feature>
<keyword evidence="6" id="KW-0963">Cytoplasm</keyword>
<feature type="coiled-coil region" evidence="14">
    <location>
        <begin position="466"/>
        <end position="519"/>
    </location>
</feature>
<dbReference type="Gene3D" id="2.60.40.10">
    <property type="entry name" value="Immunoglobulins"/>
    <property type="match status" value="2"/>
</dbReference>
<dbReference type="InterPro" id="IPR036116">
    <property type="entry name" value="FN3_sf"/>
</dbReference>